<protein>
    <submittedName>
        <fullName evidence="1">Uncharacterized protein</fullName>
    </submittedName>
</protein>
<dbReference type="RefSeq" id="WP_112222867.1">
    <property type="nucleotide sequence ID" value="NZ_CP196859.1"/>
</dbReference>
<proteinExistence type="predicted"/>
<sequence length="409" mass="46399">MKKYWKSIAVIIGIILSIGTFYVNSAISAEHYPVLTVQTVNGDVEEMESLIIEGAYRNLSSMNYLGTDLKITAQGSSYNSPSLLDRVTGYYPTVIKELKEANRSFMRGKSLAANQYFEDNQFLAYANIDQKISSLGSSKFNFEISVLNKADDEVNSFTLKVPVEDGLDHVFLEDVQLVKDKIYLITQNMTIKNDDFNDEKRVYEIDRISQKLTNQEALLKFTQWKESLHTHIQLVEGSPTAATEHIIMVKTEDTVMEDTESTRVTDSKQEIISYNLASKVTETINIPGLNLEENQLSFVKGSTIYFTRVEEQELIVTPYQLGANQVEQDYRIQLRSTIDNEHIESPIISVEEDKLYVVSRQIDSNFNGDVAVVDIKTGEPLFEGQITLGNSSEEHGDFEIYMHEISVKQ</sequence>
<comment type="caution">
    <text evidence="1">The sequence shown here is derived from an EMBL/GenBank/DDBJ whole genome shotgun (WGS) entry which is preliminary data.</text>
</comment>
<dbReference type="Proteomes" id="UP000251002">
    <property type="component" value="Unassembled WGS sequence"/>
</dbReference>
<evidence type="ECO:0000313" key="1">
    <source>
        <dbReference type="EMBL" id="RAZ79290.1"/>
    </source>
</evidence>
<accession>A0A365L1E9</accession>
<dbReference type="EMBL" id="QLZR01000002">
    <property type="protein sequence ID" value="RAZ79290.1"/>
    <property type="molecule type" value="Genomic_DNA"/>
</dbReference>
<dbReference type="AlphaFoldDB" id="A0A365L1E9"/>
<organism evidence="1 2">
    <name type="scientific">Planococcus halotolerans</name>
    <dbReference type="NCBI Taxonomy" id="2233542"/>
    <lineage>
        <taxon>Bacteria</taxon>
        <taxon>Bacillati</taxon>
        <taxon>Bacillota</taxon>
        <taxon>Bacilli</taxon>
        <taxon>Bacillales</taxon>
        <taxon>Caryophanaceae</taxon>
        <taxon>Planococcus</taxon>
    </lineage>
</organism>
<name>A0A365L1E9_9BACL</name>
<gene>
    <name evidence="1" type="ORF">DP120_06660</name>
</gene>
<evidence type="ECO:0000313" key="2">
    <source>
        <dbReference type="Proteomes" id="UP000251002"/>
    </source>
</evidence>
<keyword evidence="2" id="KW-1185">Reference proteome</keyword>
<reference evidence="1 2" key="1">
    <citation type="submission" date="2018-06" db="EMBL/GenBank/DDBJ databases">
        <title>The draft genome sequences of strains SCU63 and S1.</title>
        <authorList>
            <person name="Gan L."/>
        </authorList>
    </citation>
    <scope>NUCLEOTIDE SEQUENCE [LARGE SCALE GENOMIC DNA]</scope>
    <source>
        <strain evidence="1 2">SCU63</strain>
    </source>
</reference>